<reference evidence="1 2" key="1">
    <citation type="submission" date="2007-08" db="EMBL/GenBank/DDBJ databases">
        <title>Complete sequence of Roseiflexus castenholzii DSM 13941.</title>
        <authorList>
            <consortium name="US DOE Joint Genome Institute"/>
            <person name="Copeland A."/>
            <person name="Lucas S."/>
            <person name="Lapidus A."/>
            <person name="Barry K."/>
            <person name="Glavina del Rio T."/>
            <person name="Dalin E."/>
            <person name="Tice H."/>
            <person name="Pitluck S."/>
            <person name="Thompson L.S."/>
            <person name="Brettin T."/>
            <person name="Bruce D."/>
            <person name="Detter J.C."/>
            <person name="Han C."/>
            <person name="Tapia R."/>
            <person name="Schmutz J."/>
            <person name="Larimer F."/>
            <person name="Land M."/>
            <person name="Hauser L."/>
            <person name="Kyrpides N."/>
            <person name="Mikhailova N."/>
            <person name="Bryant D.A."/>
            <person name="Hanada S."/>
            <person name="Tsukatani Y."/>
            <person name="Richardson P."/>
        </authorList>
    </citation>
    <scope>NUCLEOTIDE SEQUENCE [LARGE SCALE GENOMIC DNA]</scope>
    <source>
        <strain evidence="2">DSM 13941 / HLO8</strain>
    </source>
</reference>
<proteinExistence type="predicted"/>
<dbReference type="STRING" id="383372.Rcas_2559"/>
<name>A7NM82_ROSCS</name>
<dbReference type="Gene3D" id="3.40.50.1010">
    <property type="entry name" value="5'-nuclease"/>
    <property type="match status" value="1"/>
</dbReference>
<organism evidence="1 2">
    <name type="scientific">Roseiflexus castenholzii (strain DSM 13941 / HLO8)</name>
    <dbReference type="NCBI Taxonomy" id="383372"/>
    <lineage>
        <taxon>Bacteria</taxon>
        <taxon>Bacillati</taxon>
        <taxon>Chloroflexota</taxon>
        <taxon>Chloroflexia</taxon>
        <taxon>Chloroflexales</taxon>
        <taxon>Roseiflexineae</taxon>
        <taxon>Roseiflexaceae</taxon>
        <taxon>Roseiflexus</taxon>
    </lineage>
</organism>
<sequence>MRGNLLNTFLVDFLIIEIDEDISHKAVELLEEYRLSHELLIADSFIAVIALSCGYPLESRNQRDYRFIRGTQSAAL</sequence>
<gene>
    <name evidence="1" type="ordered locus">Rcas_2559</name>
</gene>
<dbReference type="eggNOG" id="COG1487">
    <property type="taxonomic scope" value="Bacteria"/>
</dbReference>
<dbReference type="Proteomes" id="UP000000263">
    <property type="component" value="Chromosome"/>
</dbReference>
<protein>
    <recommendedName>
        <fullName evidence="3">PIN domain-containing protein</fullName>
    </recommendedName>
</protein>
<dbReference type="EMBL" id="CP000804">
    <property type="protein sequence ID" value="ABU58637.1"/>
    <property type="molecule type" value="Genomic_DNA"/>
</dbReference>
<evidence type="ECO:0000313" key="2">
    <source>
        <dbReference type="Proteomes" id="UP000000263"/>
    </source>
</evidence>
<evidence type="ECO:0000313" key="1">
    <source>
        <dbReference type="EMBL" id="ABU58637.1"/>
    </source>
</evidence>
<keyword evidence="2" id="KW-1185">Reference proteome</keyword>
<accession>A7NM82</accession>
<dbReference type="SUPFAM" id="SSF88723">
    <property type="entry name" value="PIN domain-like"/>
    <property type="match status" value="1"/>
</dbReference>
<dbReference type="InterPro" id="IPR029060">
    <property type="entry name" value="PIN-like_dom_sf"/>
</dbReference>
<dbReference type="HOGENOM" id="CLU_2652167_0_0_0"/>
<dbReference type="KEGG" id="rca:Rcas_2559"/>
<evidence type="ECO:0008006" key="3">
    <source>
        <dbReference type="Google" id="ProtNLM"/>
    </source>
</evidence>
<dbReference type="AlphaFoldDB" id="A7NM82"/>